<evidence type="ECO:0000313" key="2">
    <source>
        <dbReference type="Proteomes" id="UP000475037"/>
    </source>
</evidence>
<name>A0A6G1BHF1_CROCR</name>
<feature type="non-terminal residue" evidence="1">
    <location>
        <position position="63"/>
    </location>
</feature>
<proteinExistence type="predicted"/>
<dbReference type="AlphaFoldDB" id="A0A6G1BHF1"/>
<dbReference type="Proteomes" id="UP000475037">
    <property type="component" value="Unassembled WGS sequence"/>
</dbReference>
<keyword evidence="2" id="KW-1185">Reference proteome</keyword>
<sequence length="63" mass="7495">TLMFIAALYTIIKIWKQPKCSPTHEWIKYVYVCIYVCVVEYYSAIKTNKILPFATTWMDLEVL</sequence>
<protein>
    <submittedName>
        <fullName evidence="1">LORF2 protein</fullName>
    </submittedName>
</protein>
<comment type="caution">
    <text evidence="1">The sequence shown here is derived from an EMBL/GenBank/DDBJ whole genome shotgun (WGS) entry which is preliminary data.</text>
</comment>
<accession>A0A6G1BHF1</accession>
<organism evidence="1 2">
    <name type="scientific">Crocuta crocuta</name>
    <name type="common">Spotted hyena</name>
    <dbReference type="NCBI Taxonomy" id="9678"/>
    <lineage>
        <taxon>Eukaryota</taxon>
        <taxon>Metazoa</taxon>
        <taxon>Chordata</taxon>
        <taxon>Craniata</taxon>
        <taxon>Vertebrata</taxon>
        <taxon>Euteleostomi</taxon>
        <taxon>Mammalia</taxon>
        <taxon>Eutheria</taxon>
        <taxon>Laurasiatheria</taxon>
        <taxon>Carnivora</taxon>
        <taxon>Feliformia</taxon>
        <taxon>Hyaenidae</taxon>
        <taxon>Crocuta</taxon>
    </lineage>
</organism>
<dbReference type="EMBL" id="VOAJ01000479">
    <property type="protein sequence ID" value="KAF0887366.1"/>
    <property type="molecule type" value="Genomic_DNA"/>
</dbReference>
<evidence type="ECO:0000313" key="1">
    <source>
        <dbReference type="EMBL" id="KAF0887366.1"/>
    </source>
</evidence>
<feature type="non-terminal residue" evidence="1">
    <location>
        <position position="1"/>
    </location>
</feature>
<reference evidence="1 2" key="1">
    <citation type="submission" date="2019-11" db="EMBL/GenBank/DDBJ databases">
        <authorList>
            <person name="Yang C."/>
            <person name="Li F."/>
        </authorList>
    </citation>
    <scope>NUCLEOTIDE SEQUENCE [LARGE SCALE GENOMIC DNA]</scope>
    <source>
        <strain evidence="1">KB4526</strain>
        <tissue evidence="1">Muscle</tissue>
    </source>
</reference>
<gene>
    <name evidence="1" type="primary">Pol_1</name>
    <name evidence="1" type="ORF">FOF47_R07931</name>
</gene>